<feature type="non-terminal residue" evidence="6">
    <location>
        <position position="1"/>
    </location>
</feature>
<evidence type="ECO:0000256" key="2">
    <source>
        <dbReference type="ARBA" id="ARBA00022737"/>
    </source>
</evidence>
<evidence type="ECO:0000313" key="7">
    <source>
        <dbReference type="Proteomes" id="UP001166093"/>
    </source>
</evidence>
<dbReference type="PROSITE" id="PS50003">
    <property type="entry name" value="PH_DOMAIN"/>
    <property type="match status" value="2"/>
</dbReference>
<keyword evidence="2" id="KW-0677">Repeat</keyword>
<feature type="non-terminal residue" evidence="6">
    <location>
        <position position="392"/>
    </location>
</feature>
<name>A0ABS2X8S5_POLSP</name>
<feature type="domain" description="DEP" evidence="5">
    <location>
        <begin position="177"/>
        <end position="263"/>
    </location>
</feature>
<reference evidence="6" key="1">
    <citation type="journal article" date="2021" name="Cell">
        <title>Tracing the genetic footprints of vertebrate landing in non-teleost ray-finned fishes.</title>
        <authorList>
            <person name="Bi X."/>
            <person name="Wang K."/>
            <person name="Yang L."/>
            <person name="Pan H."/>
            <person name="Jiang H."/>
            <person name="Wei Q."/>
            <person name="Fang M."/>
            <person name="Yu H."/>
            <person name="Zhu C."/>
            <person name="Cai Y."/>
            <person name="He Y."/>
            <person name="Gan X."/>
            <person name="Zeng H."/>
            <person name="Yu D."/>
            <person name="Zhu Y."/>
            <person name="Jiang H."/>
            <person name="Qiu Q."/>
            <person name="Yang H."/>
            <person name="Zhang Y.E."/>
            <person name="Wang W."/>
            <person name="Zhu M."/>
            <person name="He S."/>
            <person name="Zhang G."/>
        </authorList>
    </citation>
    <scope>NUCLEOTIDE SEQUENCE</scope>
    <source>
        <strain evidence="6">Pddl_001</strain>
    </source>
</reference>
<evidence type="ECO:0000313" key="6">
    <source>
        <dbReference type="EMBL" id="MBN3270609.1"/>
    </source>
</evidence>
<dbReference type="Pfam" id="PF00610">
    <property type="entry name" value="DEP"/>
    <property type="match status" value="1"/>
</dbReference>
<dbReference type="Pfam" id="PF00169">
    <property type="entry name" value="PH"/>
    <property type="match status" value="2"/>
</dbReference>
<evidence type="ECO:0000259" key="5">
    <source>
        <dbReference type="PROSITE" id="PS50186"/>
    </source>
</evidence>
<dbReference type="Gene3D" id="2.30.29.30">
    <property type="entry name" value="Pleckstrin-homology domain (PH domain)/Phosphotyrosine-binding domain (PTB)"/>
    <property type="match status" value="2"/>
</dbReference>
<keyword evidence="1" id="KW-0597">Phosphoprotein</keyword>
<dbReference type="SUPFAM" id="SSF50729">
    <property type="entry name" value="PH domain-like"/>
    <property type="match status" value="2"/>
</dbReference>
<sequence>MDTIQDENAVLKEGFLVKRGHIVHNWKARWFVLHTDRLLYYRYEGGKRESYPRGKVILAECKVTCPCLEYENRPVDQDVLGSPRTSDRCSLASRLRAFLSESCVVLRRCSSLVAAWRIRKYFLEACSREQRDSWASSITAAIQTLHPSQAPKPDPEHSPIQLNNISLNQVVDSMHDAHSGIKLMNHIEQGSSFKQCFTGSALVDWLVSLNFVMTRFEAVTLSSALMDESFVKPIGIKSIEAIRSGGLSDQFLDDSTALYTFMERCKRKASMKHEISLSAVELSGRVVIQAYLLKQGHNRKSWKVRLFVLRAEPGYLHYYDPSRDDHRPVGGFPLRGCLVSALEDNGVHSGVKGKLQGNLFKIITQNDIHYYIQATSKEERLEWINTLKQLTC</sequence>
<dbReference type="SMART" id="SM00049">
    <property type="entry name" value="DEP"/>
    <property type="match status" value="1"/>
</dbReference>
<dbReference type="Gene3D" id="1.10.10.10">
    <property type="entry name" value="Winged helix-like DNA-binding domain superfamily/Winged helix DNA-binding domain"/>
    <property type="match status" value="1"/>
</dbReference>
<accession>A0ABS2X8S5</accession>
<keyword evidence="3" id="KW-0007">Acetylation</keyword>
<gene>
    <name evidence="6" type="primary">Plek2_0</name>
    <name evidence="6" type="ORF">GTO93_0020216</name>
</gene>
<comment type="caution">
    <text evidence="6">The sequence shown here is derived from an EMBL/GenBank/DDBJ whole genome shotgun (WGS) entry which is preliminary data.</text>
</comment>
<dbReference type="PANTHER" id="PTHR12092:SF2">
    <property type="entry name" value="PLECKSTRIN-2"/>
    <property type="match status" value="1"/>
</dbReference>
<feature type="domain" description="PH" evidence="4">
    <location>
        <begin position="9"/>
        <end position="143"/>
    </location>
</feature>
<evidence type="ECO:0000256" key="3">
    <source>
        <dbReference type="ARBA" id="ARBA00022990"/>
    </source>
</evidence>
<dbReference type="InterPro" id="IPR001849">
    <property type="entry name" value="PH_domain"/>
</dbReference>
<protein>
    <submittedName>
        <fullName evidence="6">PLEK2 protein</fullName>
    </submittedName>
</protein>
<dbReference type="SMART" id="SM00233">
    <property type="entry name" value="PH"/>
    <property type="match status" value="2"/>
</dbReference>
<organism evidence="6 7">
    <name type="scientific">Polyodon spathula</name>
    <name type="common">North American paddlefish</name>
    <name type="synonym">Squalus spathula</name>
    <dbReference type="NCBI Taxonomy" id="7913"/>
    <lineage>
        <taxon>Eukaryota</taxon>
        <taxon>Metazoa</taxon>
        <taxon>Chordata</taxon>
        <taxon>Craniata</taxon>
        <taxon>Vertebrata</taxon>
        <taxon>Euteleostomi</taxon>
        <taxon>Actinopterygii</taxon>
        <taxon>Chondrostei</taxon>
        <taxon>Acipenseriformes</taxon>
        <taxon>Polyodontidae</taxon>
        <taxon>Polyodon</taxon>
    </lineage>
</organism>
<evidence type="ECO:0000259" key="4">
    <source>
        <dbReference type="PROSITE" id="PS50003"/>
    </source>
</evidence>
<dbReference type="InterPro" id="IPR036390">
    <property type="entry name" value="WH_DNA-bd_sf"/>
</dbReference>
<dbReference type="InterPro" id="IPR036388">
    <property type="entry name" value="WH-like_DNA-bd_sf"/>
</dbReference>
<dbReference type="InterPro" id="IPR000591">
    <property type="entry name" value="DEP_dom"/>
</dbReference>
<dbReference type="Proteomes" id="UP001166093">
    <property type="component" value="Unassembled WGS sequence"/>
</dbReference>
<dbReference type="SUPFAM" id="SSF46785">
    <property type="entry name" value="Winged helix' DNA-binding domain"/>
    <property type="match status" value="1"/>
</dbReference>
<dbReference type="EMBL" id="JAAWVQ010003226">
    <property type="protein sequence ID" value="MBN3270609.1"/>
    <property type="molecule type" value="Genomic_DNA"/>
</dbReference>
<keyword evidence="7" id="KW-1185">Reference proteome</keyword>
<evidence type="ECO:0000256" key="1">
    <source>
        <dbReference type="ARBA" id="ARBA00022553"/>
    </source>
</evidence>
<dbReference type="PANTHER" id="PTHR12092">
    <property type="entry name" value="PLECKSTRIN"/>
    <property type="match status" value="1"/>
</dbReference>
<proteinExistence type="predicted"/>
<dbReference type="InterPro" id="IPR011993">
    <property type="entry name" value="PH-like_dom_sf"/>
</dbReference>
<dbReference type="InterPro" id="IPR037370">
    <property type="entry name" value="Pleckstrin"/>
</dbReference>
<dbReference type="PROSITE" id="PS50186">
    <property type="entry name" value="DEP"/>
    <property type="match status" value="1"/>
</dbReference>
<feature type="domain" description="PH" evidence="4">
    <location>
        <begin position="285"/>
        <end position="392"/>
    </location>
</feature>